<evidence type="ECO:0000256" key="5">
    <source>
        <dbReference type="ARBA" id="ARBA00022989"/>
    </source>
</evidence>
<dbReference type="PRINTS" id="PR01036">
    <property type="entry name" value="TCRTETB"/>
</dbReference>
<feature type="transmembrane region" description="Helical" evidence="8">
    <location>
        <begin position="47"/>
        <end position="67"/>
    </location>
</feature>
<feature type="transmembrane region" description="Helical" evidence="8">
    <location>
        <begin position="303"/>
        <end position="320"/>
    </location>
</feature>
<sequence>MKKPHPLRTFIVTGIALFMVALDNLIVTNALPDIRTDLGTGLEGLEWTVNAYTLSFAVLLLPAAAIADRWGRRRLFIGGLAVFTGASAAAALAPNIGVLIAARAVQGAGGAIVTPLTLTLLAAAVPPARRGVALAAWSMMSGLGVALGPVLGGAVTQAATWQWVFWINVPVGAVLLALAPGFLTESRGAAKRLDLAGTVLVAAGVLGLVLGLVRANEHGWTSAQVLGSMIAGAVLVVAFVVRELRTADPVLPMRIFRSRGFSVVNALSLIMSFAMFGATFLLIQFMQGVLHMSPLGAGVRSLPWTGMPLLVAPLTAPLIARIGVRNVLALALAFQTAGLGWLAAVLSPTATYGEMIPAFVLAGIGMGLFFPPIARAVLGFAPPELVGVASGVSNSLRQLGTVLGIAVLGAVFAAKGGFTTPQAFTDGLQPALWLAAAALAAGSVAALLIPALPTHAEQAPSAETAPSGEMAPAETAPETEPEPAVS</sequence>
<feature type="transmembrane region" description="Helical" evidence="8">
    <location>
        <begin position="430"/>
        <end position="452"/>
    </location>
</feature>
<accession>A0ABS3RTR0</accession>
<feature type="region of interest" description="Disordered" evidence="7">
    <location>
        <begin position="458"/>
        <end position="486"/>
    </location>
</feature>
<keyword evidence="5 8" id="KW-1133">Transmembrane helix</keyword>
<feature type="compositionally biased region" description="Acidic residues" evidence="7">
    <location>
        <begin position="477"/>
        <end position="486"/>
    </location>
</feature>
<dbReference type="Gene3D" id="1.20.1250.20">
    <property type="entry name" value="MFS general substrate transporter like domains"/>
    <property type="match status" value="1"/>
</dbReference>
<evidence type="ECO:0000256" key="4">
    <source>
        <dbReference type="ARBA" id="ARBA00022692"/>
    </source>
</evidence>
<keyword evidence="4 8" id="KW-0812">Transmembrane</keyword>
<dbReference type="CDD" id="cd17321">
    <property type="entry name" value="MFS_MMR_MDR_like"/>
    <property type="match status" value="1"/>
</dbReference>
<evidence type="ECO:0000256" key="1">
    <source>
        <dbReference type="ARBA" id="ARBA00004651"/>
    </source>
</evidence>
<keyword evidence="11" id="KW-1185">Reference proteome</keyword>
<evidence type="ECO:0000256" key="3">
    <source>
        <dbReference type="ARBA" id="ARBA00022475"/>
    </source>
</evidence>
<dbReference type="Proteomes" id="UP000680206">
    <property type="component" value="Unassembled WGS sequence"/>
</dbReference>
<feature type="transmembrane region" description="Helical" evidence="8">
    <location>
        <begin position="262"/>
        <end position="283"/>
    </location>
</feature>
<evidence type="ECO:0000256" key="2">
    <source>
        <dbReference type="ARBA" id="ARBA00022448"/>
    </source>
</evidence>
<feature type="transmembrane region" description="Helical" evidence="8">
    <location>
        <begin position="132"/>
        <end position="151"/>
    </location>
</feature>
<dbReference type="Gene3D" id="1.20.1720.10">
    <property type="entry name" value="Multidrug resistance protein D"/>
    <property type="match status" value="1"/>
</dbReference>
<evidence type="ECO:0000259" key="9">
    <source>
        <dbReference type="PROSITE" id="PS50850"/>
    </source>
</evidence>
<dbReference type="InterPro" id="IPR036259">
    <property type="entry name" value="MFS_trans_sf"/>
</dbReference>
<feature type="transmembrane region" description="Helical" evidence="8">
    <location>
        <begin position="79"/>
        <end position="102"/>
    </location>
</feature>
<feature type="transmembrane region" description="Helical" evidence="8">
    <location>
        <begin position="327"/>
        <end position="346"/>
    </location>
</feature>
<evidence type="ECO:0000313" key="11">
    <source>
        <dbReference type="Proteomes" id="UP000680206"/>
    </source>
</evidence>
<dbReference type="EMBL" id="JAGEPF010000013">
    <property type="protein sequence ID" value="MBO2460141.1"/>
    <property type="molecule type" value="Genomic_DNA"/>
</dbReference>
<dbReference type="SUPFAM" id="SSF103473">
    <property type="entry name" value="MFS general substrate transporter"/>
    <property type="match status" value="2"/>
</dbReference>
<feature type="transmembrane region" description="Helical" evidence="8">
    <location>
        <begin position="195"/>
        <end position="213"/>
    </location>
</feature>
<dbReference type="Pfam" id="PF07690">
    <property type="entry name" value="MFS_1"/>
    <property type="match status" value="1"/>
</dbReference>
<dbReference type="InterPro" id="IPR005829">
    <property type="entry name" value="Sugar_transporter_CS"/>
</dbReference>
<proteinExistence type="predicted"/>
<dbReference type="RefSeq" id="WP_208243460.1">
    <property type="nucleotide sequence ID" value="NZ_JAGEPF010000013.1"/>
</dbReference>
<dbReference type="InterPro" id="IPR004638">
    <property type="entry name" value="EmrB-like"/>
</dbReference>
<dbReference type="PROSITE" id="PS00216">
    <property type="entry name" value="SUGAR_TRANSPORT_1"/>
    <property type="match status" value="1"/>
</dbReference>
<evidence type="ECO:0000256" key="6">
    <source>
        <dbReference type="ARBA" id="ARBA00023136"/>
    </source>
</evidence>
<feature type="domain" description="Major facilitator superfamily (MFS) profile" evidence="9">
    <location>
        <begin position="9"/>
        <end position="454"/>
    </location>
</feature>
<keyword evidence="6 8" id="KW-0472">Membrane</keyword>
<feature type="transmembrane region" description="Helical" evidence="8">
    <location>
        <begin position="108"/>
        <end position="125"/>
    </location>
</feature>
<feature type="transmembrane region" description="Helical" evidence="8">
    <location>
        <begin position="163"/>
        <end position="183"/>
    </location>
</feature>
<dbReference type="PROSITE" id="PS50850">
    <property type="entry name" value="MFS"/>
    <property type="match status" value="1"/>
</dbReference>
<comment type="subcellular location">
    <subcellularLocation>
        <location evidence="1">Cell membrane</location>
        <topology evidence="1">Multi-pass membrane protein</topology>
    </subcellularLocation>
</comment>
<evidence type="ECO:0000256" key="7">
    <source>
        <dbReference type="SAM" id="MobiDB-lite"/>
    </source>
</evidence>
<reference evidence="10 11" key="1">
    <citation type="submission" date="2021-03" db="EMBL/GenBank/DDBJ databases">
        <title>Actinomadura violae sp. nov., isolated from lichen in Thailand.</title>
        <authorList>
            <person name="Kanchanasin P."/>
            <person name="Saeng-In P."/>
            <person name="Phongsopitanun W."/>
            <person name="Yuki M."/>
            <person name="Kudo T."/>
            <person name="Ohkuma M."/>
            <person name="Tanasupawat S."/>
        </authorList>
    </citation>
    <scope>NUCLEOTIDE SEQUENCE [LARGE SCALE GENOMIC DNA]</scope>
    <source>
        <strain evidence="10 11">LCR2-06</strain>
    </source>
</reference>
<feature type="transmembrane region" description="Helical" evidence="8">
    <location>
        <begin position="219"/>
        <end position="241"/>
    </location>
</feature>
<evidence type="ECO:0000313" key="10">
    <source>
        <dbReference type="EMBL" id="MBO2460141.1"/>
    </source>
</evidence>
<keyword evidence="2" id="KW-0813">Transport</keyword>
<protein>
    <submittedName>
        <fullName evidence="10">DHA2 family efflux MFS transporter permease subunit</fullName>
    </submittedName>
</protein>
<gene>
    <name evidence="10" type="ORF">J4709_21395</name>
</gene>
<dbReference type="NCBIfam" id="TIGR00711">
    <property type="entry name" value="efflux_EmrB"/>
    <property type="match status" value="1"/>
</dbReference>
<feature type="transmembrane region" description="Helical" evidence="8">
    <location>
        <begin position="358"/>
        <end position="378"/>
    </location>
</feature>
<evidence type="ECO:0000256" key="8">
    <source>
        <dbReference type="SAM" id="Phobius"/>
    </source>
</evidence>
<feature type="transmembrane region" description="Helical" evidence="8">
    <location>
        <begin position="399"/>
        <end position="418"/>
    </location>
</feature>
<dbReference type="InterPro" id="IPR020846">
    <property type="entry name" value="MFS_dom"/>
</dbReference>
<organism evidence="10 11">
    <name type="scientific">Actinomadura violacea</name>
    <dbReference type="NCBI Taxonomy" id="2819934"/>
    <lineage>
        <taxon>Bacteria</taxon>
        <taxon>Bacillati</taxon>
        <taxon>Actinomycetota</taxon>
        <taxon>Actinomycetes</taxon>
        <taxon>Streptosporangiales</taxon>
        <taxon>Thermomonosporaceae</taxon>
        <taxon>Actinomadura</taxon>
    </lineage>
</organism>
<feature type="transmembrane region" description="Helical" evidence="8">
    <location>
        <begin position="7"/>
        <end position="27"/>
    </location>
</feature>
<dbReference type="InterPro" id="IPR011701">
    <property type="entry name" value="MFS"/>
</dbReference>
<dbReference type="PANTHER" id="PTHR42718:SF42">
    <property type="entry name" value="EXPORT PROTEIN"/>
    <property type="match status" value="1"/>
</dbReference>
<dbReference type="PANTHER" id="PTHR42718">
    <property type="entry name" value="MAJOR FACILITATOR SUPERFAMILY MULTIDRUG TRANSPORTER MFSC"/>
    <property type="match status" value="1"/>
</dbReference>
<keyword evidence="3" id="KW-1003">Cell membrane</keyword>
<name>A0ABS3RTR0_9ACTN</name>
<comment type="caution">
    <text evidence="10">The sequence shown here is derived from an EMBL/GenBank/DDBJ whole genome shotgun (WGS) entry which is preliminary data.</text>
</comment>